<accession>A0A518BUZ5</accession>
<sequence length="786" mass="88734">MAALTAKPQPEATPVDAEQIRAYLERGRTLLAARKLIEAGADDEGLLRETAEQLVRQARWDKAAQLLERITSPSDADRLTLNLSRNLKAFRQHHPDAYQRLFSTPPQTRCRIVRQPGGAQAVEQKLPDDRVLLTGLDHTPEQQVGRIRSEAEELVASTRPIAVLSVRDGHVLDWIARRISEEDVQVVGAAPREISAVYVFESCPEVLVQTLMIHDWHRPGSPITSGWFYWFLGPDAVDQYQALTDQRPMLPTPIGTFSLTAMGAAIGEKLQQVQDARDAEVRRLEKQVLEHARRCTRESLLDVLGENPSRPPRLLAVTSLFTTVLQYATDDLAEAFRELGWEVEILKEQHRDDRVRYIDTWRRIIRFKPDLIFMIDHNRSEFGDLLPEPIPMVNWIQDHLPSLCNRDAGTKVGPRDYVLTMSRPTFVERFGYPDRQCIDFGKLSRPPQIPEQEQTDGPDLLYVSNASAHGETLIEQMLAQMAQSDLFGDMMIKAARALMEVYEQGGVIESTQEVGRILDAATESEGLRSTNSDARTQLLNLLWLPVNDALYRQQGLVWAADIADDLGLSMAIYGRGWEDHPRLGRYAKGPVRYGEDLEKLTRSAAINLRLEPYPTLAHQRMIDGLLAGGFFLSRTFGPGRLFSELIARVDRHASPGLSTLREAREQIAPEHRDDFERLVAACCACYDEAEGWDPVAAGRISQSIGVLKPGGEILPDHGAIHFENRDELRERVESLIRDAPQRHAIQRRQRDAVLQSFSYTSGMRRVIREVRQRIASESSSSRRACA</sequence>
<name>A0A518BUZ5_9BACT</name>
<dbReference type="Proteomes" id="UP000320386">
    <property type="component" value="Chromosome"/>
</dbReference>
<dbReference type="AlphaFoldDB" id="A0A518BUZ5"/>
<dbReference type="EMBL" id="CP036280">
    <property type="protein sequence ID" value="QDU70789.1"/>
    <property type="molecule type" value="Genomic_DNA"/>
</dbReference>
<gene>
    <name evidence="1" type="ORF">Pan265_06260</name>
</gene>
<proteinExistence type="predicted"/>
<dbReference type="OrthoDB" id="285284at2"/>
<evidence type="ECO:0000313" key="2">
    <source>
        <dbReference type="Proteomes" id="UP000320386"/>
    </source>
</evidence>
<dbReference type="RefSeq" id="WP_145444937.1">
    <property type="nucleotide sequence ID" value="NZ_CP036280.1"/>
</dbReference>
<evidence type="ECO:0000313" key="1">
    <source>
        <dbReference type="EMBL" id="QDU70789.1"/>
    </source>
</evidence>
<dbReference type="KEGG" id="mcad:Pan265_06260"/>
<reference evidence="1 2" key="1">
    <citation type="submission" date="2019-02" db="EMBL/GenBank/DDBJ databases">
        <title>Deep-cultivation of Planctomycetes and their phenomic and genomic characterization uncovers novel biology.</title>
        <authorList>
            <person name="Wiegand S."/>
            <person name="Jogler M."/>
            <person name="Boedeker C."/>
            <person name="Pinto D."/>
            <person name="Vollmers J."/>
            <person name="Rivas-Marin E."/>
            <person name="Kohn T."/>
            <person name="Peeters S.H."/>
            <person name="Heuer A."/>
            <person name="Rast P."/>
            <person name="Oberbeckmann S."/>
            <person name="Bunk B."/>
            <person name="Jeske O."/>
            <person name="Meyerdierks A."/>
            <person name="Storesund J.E."/>
            <person name="Kallscheuer N."/>
            <person name="Luecker S."/>
            <person name="Lage O.M."/>
            <person name="Pohl T."/>
            <person name="Merkel B.J."/>
            <person name="Hornburger P."/>
            <person name="Mueller R.-W."/>
            <person name="Bruemmer F."/>
            <person name="Labrenz M."/>
            <person name="Spormann A.M."/>
            <person name="Op den Camp H."/>
            <person name="Overmann J."/>
            <person name="Amann R."/>
            <person name="Jetten M.S.M."/>
            <person name="Mascher T."/>
            <person name="Medema M.H."/>
            <person name="Devos D.P."/>
            <person name="Kaster A.-K."/>
            <person name="Ovreas L."/>
            <person name="Rohde M."/>
            <person name="Galperin M.Y."/>
            <person name="Jogler C."/>
        </authorList>
    </citation>
    <scope>NUCLEOTIDE SEQUENCE [LARGE SCALE GENOMIC DNA]</scope>
    <source>
        <strain evidence="1 2">Pan265</strain>
    </source>
</reference>
<protein>
    <submittedName>
        <fullName evidence="1">Uncharacterized protein</fullName>
    </submittedName>
</protein>
<organism evidence="1 2">
    <name type="scientific">Mucisphaera calidilacus</name>
    <dbReference type="NCBI Taxonomy" id="2527982"/>
    <lineage>
        <taxon>Bacteria</taxon>
        <taxon>Pseudomonadati</taxon>
        <taxon>Planctomycetota</taxon>
        <taxon>Phycisphaerae</taxon>
        <taxon>Phycisphaerales</taxon>
        <taxon>Phycisphaeraceae</taxon>
        <taxon>Mucisphaera</taxon>
    </lineage>
</organism>
<keyword evidence="2" id="KW-1185">Reference proteome</keyword>